<dbReference type="SUPFAM" id="SSF47616">
    <property type="entry name" value="GST C-terminal domain-like"/>
    <property type="match status" value="1"/>
</dbReference>
<dbReference type="STRING" id="109264.A0A1F8A481"/>
<dbReference type="Gene3D" id="1.20.1050.10">
    <property type="match status" value="1"/>
</dbReference>
<proteinExistence type="predicted"/>
<dbReference type="InterPro" id="IPR036249">
    <property type="entry name" value="Thioredoxin-like_sf"/>
</dbReference>
<keyword evidence="3" id="KW-1185">Reference proteome</keyword>
<name>A0A1F8A481_9EURO</name>
<feature type="domain" description="GST N-terminal" evidence="1">
    <location>
        <begin position="12"/>
        <end position="103"/>
    </location>
</feature>
<protein>
    <recommendedName>
        <fullName evidence="1">GST N-terminal domain-containing protein</fullName>
    </recommendedName>
</protein>
<evidence type="ECO:0000313" key="3">
    <source>
        <dbReference type="Proteomes" id="UP000179179"/>
    </source>
</evidence>
<dbReference type="InterPro" id="IPR036282">
    <property type="entry name" value="Glutathione-S-Trfase_C_sf"/>
</dbReference>
<evidence type="ECO:0000259" key="1">
    <source>
        <dbReference type="PROSITE" id="PS50404"/>
    </source>
</evidence>
<dbReference type="AlphaFoldDB" id="A0A1F8A481"/>
<dbReference type="GeneID" id="34448317"/>
<accession>A0A1F8A481</accession>
<dbReference type="Pfam" id="PF13409">
    <property type="entry name" value="GST_N_2"/>
    <property type="match status" value="1"/>
</dbReference>
<gene>
    <name evidence="2" type="ORF">ABOM_004927</name>
</gene>
<dbReference type="RefSeq" id="XP_022389926.1">
    <property type="nucleotide sequence ID" value="XM_022532056.1"/>
</dbReference>
<comment type="caution">
    <text evidence="2">The sequence shown here is derived from an EMBL/GenBank/DDBJ whole genome shotgun (WGS) entry which is preliminary data.</text>
</comment>
<dbReference type="PROSITE" id="PS50404">
    <property type="entry name" value="GST_NTER"/>
    <property type="match status" value="1"/>
</dbReference>
<dbReference type="OrthoDB" id="4951845at2759"/>
<dbReference type="InterPro" id="IPR004045">
    <property type="entry name" value="Glutathione_S-Trfase_N"/>
</dbReference>
<dbReference type="Pfam" id="PF22041">
    <property type="entry name" value="GST_C_7"/>
    <property type="match status" value="1"/>
</dbReference>
<dbReference type="InterPro" id="IPR054416">
    <property type="entry name" value="GST_UstS-like_C"/>
</dbReference>
<evidence type="ECO:0000313" key="2">
    <source>
        <dbReference type="EMBL" id="OGM46209.1"/>
    </source>
</evidence>
<dbReference type="SUPFAM" id="SSF52833">
    <property type="entry name" value="Thioredoxin-like"/>
    <property type="match status" value="1"/>
</dbReference>
<organism evidence="2 3">
    <name type="scientific">Aspergillus bombycis</name>
    <dbReference type="NCBI Taxonomy" id="109264"/>
    <lineage>
        <taxon>Eukaryota</taxon>
        <taxon>Fungi</taxon>
        <taxon>Dikarya</taxon>
        <taxon>Ascomycota</taxon>
        <taxon>Pezizomycotina</taxon>
        <taxon>Eurotiomycetes</taxon>
        <taxon>Eurotiomycetidae</taxon>
        <taxon>Eurotiales</taxon>
        <taxon>Aspergillaceae</taxon>
        <taxon>Aspergillus</taxon>
    </lineage>
</organism>
<dbReference type="CDD" id="cd00299">
    <property type="entry name" value="GST_C_family"/>
    <property type="match status" value="1"/>
</dbReference>
<dbReference type="Gene3D" id="3.40.30.10">
    <property type="entry name" value="Glutaredoxin"/>
    <property type="match status" value="1"/>
</dbReference>
<sequence length="246" mass="27388">MNSSPPIILYDITSGPPVRCFAPNPWKARYSLNFKGVSYRTEWVDLPEVASTRKALGVPPSRTFGDGNPFYTLPVIEDASTGEKVGDSFDIALYLDKTYPGAPRLFPRSSVGLHASFNAHVDALFSRFVILFFHGMPLNPRTAELSHATFAARAGVQSWDELTVTGEARQIILEGFNSALAELAKIYNYTEGPFLEGNIVSYADFIVGGWLQFAKASLPEWDDLQKWHEARWGRLHLALEKYAKVA</sequence>
<reference evidence="2 3" key="1">
    <citation type="journal article" date="2016" name="Genome Biol. Evol.">
        <title>Draft genome sequence of an aflatoxigenic Aspergillus species, A. bombycis.</title>
        <authorList>
            <person name="Moore G.G."/>
            <person name="Mack B.M."/>
            <person name="Beltz S.B."/>
            <person name="Gilbert M.K."/>
        </authorList>
    </citation>
    <scope>NUCLEOTIDE SEQUENCE [LARGE SCALE GENOMIC DNA]</scope>
    <source>
        <strain evidence="3">NRRL 26010</strain>
    </source>
</reference>
<dbReference type="CDD" id="cd03038">
    <property type="entry name" value="GST_N_etherase_LigE"/>
    <property type="match status" value="1"/>
</dbReference>
<dbReference type="Proteomes" id="UP000179179">
    <property type="component" value="Unassembled WGS sequence"/>
</dbReference>
<dbReference type="EMBL" id="LYCR01000034">
    <property type="protein sequence ID" value="OGM46209.1"/>
    <property type="molecule type" value="Genomic_DNA"/>
</dbReference>